<name>A0A1I1F3W5_9BURK</name>
<dbReference type="EMBL" id="FOLD01000002">
    <property type="protein sequence ID" value="SFB92438.1"/>
    <property type="molecule type" value="Genomic_DNA"/>
</dbReference>
<dbReference type="InterPro" id="IPR036259">
    <property type="entry name" value="MFS_trans_sf"/>
</dbReference>
<sequence>MSLPTTLRRDPNFTWLMSGGVISALGDQFTLIALPWLVLQLTGDPLMLGVMVAVMGVPRAILILFGGALVDRYSPKRVLMLTKHANTLLLAILAALVLSGQASLPLVALLAIGLSLASAFSIPAGTSMLPHAVPLQLLGGANAAMMGMRQLTMLAGPLLAGLLFVLAGDGSAGSGDARGLGLAFAFDALTYLVSAWTLSKVRPLPAPAQDKAAPEPVLRAVGAGLATVWRDPRLRTAFLYWGLCACVIGGLMQVGLPLLASERLHGASALALLMGAHGAGALAGMALSGVLGKRRVVNLGITLLLVDGIAGLLLVPLGMVTESWQGMLLLVAMGVLGGFVQVAVFTWLQQSVPKAMLGRMMSIFMFVFMGLAPLSAAVAGWLASFISLATLFMGAGLFLTVAALLAWQFTPMARLADATPAAQQG</sequence>
<protein>
    <submittedName>
        <fullName evidence="8">MFS-type transporter involved in bile tolerance, Atg22 family</fullName>
    </submittedName>
</protein>
<accession>A0A1I1F3W5</accession>
<dbReference type="GO" id="GO:0022857">
    <property type="term" value="F:transmembrane transporter activity"/>
    <property type="evidence" value="ECO:0007669"/>
    <property type="project" value="InterPro"/>
</dbReference>
<gene>
    <name evidence="8" type="ORF">SAMN05216204_102304</name>
</gene>
<dbReference type="InterPro" id="IPR020846">
    <property type="entry name" value="MFS_dom"/>
</dbReference>
<evidence type="ECO:0000256" key="1">
    <source>
        <dbReference type="ARBA" id="ARBA00004651"/>
    </source>
</evidence>
<keyword evidence="5 6" id="KW-0472">Membrane</keyword>
<keyword evidence="2" id="KW-1003">Cell membrane</keyword>
<dbReference type="InterPro" id="IPR011701">
    <property type="entry name" value="MFS"/>
</dbReference>
<dbReference type="RefSeq" id="WP_091871085.1">
    <property type="nucleotide sequence ID" value="NZ_FOLD01000002.1"/>
</dbReference>
<evidence type="ECO:0000256" key="2">
    <source>
        <dbReference type="ARBA" id="ARBA00022475"/>
    </source>
</evidence>
<dbReference type="Proteomes" id="UP000198639">
    <property type="component" value="Unassembled WGS sequence"/>
</dbReference>
<dbReference type="CDD" id="cd06173">
    <property type="entry name" value="MFS_MefA_like"/>
    <property type="match status" value="1"/>
</dbReference>
<evidence type="ECO:0000256" key="3">
    <source>
        <dbReference type="ARBA" id="ARBA00022692"/>
    </source>
</evidence>
<feature type="transmembrane region" description="Helical" evidence="6">
    <location>
        <begin position="12"/>
        <end position="34"/>
    </location>
</feature>
<evidence type="ECO:0000256" key="4">
    <source>
        <dbReference type="ARBA" id="ARBA00022989"/>
    </source>
</evidence>
<feature type="transmembrane region" description="Helical" evidence="6">
    <location>
        <begin position="385"/>
        <end position="407"/>
    </location>
</feature>
<feature type="domain" description="Major facilitator superfamily (MFS) profile" evidence="7">
    <location>
        <begin position="12"/>
        <end position="414"/>
    </location>
</feature>
<dbReference type="Gene3D" id="1.20.1250.20">
    <property type="entry name" value="MFS general substrate transporter like domains"/>
    <property type="match status" value="1"/>
</dbReference>
<feature type="transmembrane region" description="Helical" evidence="6">
    <location>
        <begin position="238"/>
        <end position="260"/>
    </location>
</feature>
<dbReference type="STRING" id="1164594.SAMN05216204_102304"/>
<dbReference type="SUPFAM" id="SSF103473">
    <property type="entry name" value="MFS general substrate transporter"/>
    <property type="match status" value="1"/>
</dbReference>
<feature type="transmembrane region" description="Helical" evidence="6">
    <location>
        <begin position="46"/>
        <end position="69"/>
    </location>
</feature>
<dbReference type="PANTHER" id="PTHR23513:SF6">
    <property type="entry name" value="MAJOR FACILITATOR SUPERFAMILY ASSOCIATED DOMAIN-CONTAINING PROTEIN"/>
    <property type="match status" value="1"/>
</dbReference>
<evidence type="ECO:0000256" key="5">
    <source>
        <dbReference type="ARBA" id="ARBA00023136"/>
    </source>
</evidence>
<keyword evidence="4 6" id="KW-1133">Transmembrane helix</keyword>
<feature type="transmembrane region" description="Helical" evidence="6">
    <location>
        <begin position="326"/>
        <end position="348"/>
    </location>
</feature>
<evidence type="ECO:0000313" key="9">
    <source>
        <dbReference type="Proteomes" id="UP000198639"/>
    </source>
</evidence>
<dbReference type="OrthoDB" id="69054at2"/>
<reference evidence="9" key="1">
    <citation type="submission" date="2016-10" db="EMBL/GenBank/DDBJ databases">
        <authorList>
            <person name="Varghese N."/>
            <person name="Submissions S."/>
        </authorList>
    </citation>
    <scope>NUCLEOTIDE SEQUENCE [LARGE SCALE GENOMIC DNA]</scope>
    <source>
        <strain evidence="9">CGMCC 1.12041</strain>
    </source>
</reference>
<feature type="transmembrane region" description="Helical" evidence="6">
    <location>
        <begin position="360"/>
        <end position="379"/>
    </location>
</feature>
<evidence type="ECO:0000313" key="8">
    <source>
        <dbReference type="EMBL" id="SFB92438.1"/>
    </source>
</evidence>
<feature type="transmembrane region" description="Helical" evidence="6">
    <location>
        <begin position="299"/>
        <end position="320"/>
    </location>
</feature>
<feature type="transmembrane region" description="Helical" evidence="6">
    <location>
        <begin position="151"/>
        <end position="168"/>
    </location>
</feature>
<dbReference type="PROSITE" id="PS50850">
    <property type="entry name" value="MFS"/>
    <property type="match status" value="1"/>
</dbReference>
<keyword evidence="9" id="KW-1185">Reference proteome</keyword>
<evidence type="ECO:0000259" key="7">
    <source>
        <dbReference type="PROSITE" id="PS50850"/>
    </source>
</evidence>
<dbReference type="GO" id="GO:0005886">
    <property type="term" value="C:plasma membrane"/>
    <property type="evidence" value="ECO:0007669"/>
    <property type="project" value="UniProtKB-SubCell"/>
</dbReference>
<evidence type="ECO:0000256" key="6">
    <source>
        <dbReference type="SAM" id="Phobius"/>
    </source>
</evidence>
<keyword evidence="3 6" id="KW-0812">Transmembrane</keyword>
<dbReference type="PANTHER" id="PTHR23513">
    <property type="entry name" value="INTEGRAL MEMBRANE EFFLUX PROTEIN-RELATED"/>
    <property type="match status" value="1"/>
</dbReference>
<dbReference type="AlphaFoldDB" id="A0A1I1F3W5"/>
<proteinExistence type="predicted"/>
<feature type="transmembrane region" description="Helical" evidence="6">
    <location>
        <begin position="266"/>
        <end position="287"/>
    </location>
</feature>
<comment type="subcellular location">
    <subcellularLocation>
        <location evidence="1">Cell membrane</location>
        <topology evidence="1">Multi-pass membrane protein</topology>
    </subcellularLocation>
</comment>
<organism evidence="8 9">
    <name type="scientific">Massilia yuzhufengensis</name>
    <dbReference type="NCBI Taxonomy" id="1164594"/>
    <lineage>
        <taxon>Bacteria</taxon>
        <taxon>Pseudomonadati</taxon>
        <taxon>Pseudomonadota</taxon>
        <taxon>Betaproteobacteria</taxon>
        <taxon>Burkholderiales</taxon>
        <taxon>Oxalobacteraceae</taxon>
        <taxon>Telluria group</taxon>
        <taxon>Massilia</taxon>
    </lineage>
</organism>
<dbReference type="Pfam" id="PF07690">
    <property type="entry name" value="MFS_1"/>
    <property type="match status" value="1"/>
</dbReference>